<evidence type="ECO:0000313" key="2">
    <source>
        <dbReference type="EMBL" id="MCI74980.1"/>
    </source>
</evidence>
<comment type="caution">
    <text evidence="2">The sequence shown here is derived from an EMBL/GenBank/DDBJ whole genome shotgun (WGS) entry which is preliminary data.</text>
</comment>
<feature type="non-terminal residue" evidence="2">
    <location>
        <position position="78"/>
    </location>
</feature>
<protein>
    <submittedName>
        <fullName evidence="2">Uncharacterized protein</fullName>
    </submittedName>
</protein>
<feature type="non-terminal residue" evidence="2">
    <location>
        <position position="1"/>
    </location>
</feature>
<name>A0A392URM4_9FABA</name>
<proteinExistence type="predicted"/>
<reference evidence="2 3" key="1">
    <citation type="journal article" date="2018" name="Front. Plant Sci.">
        <title>Red Clover (Trifolium pratense) and Zigzag Clover (T. medium) - A Picture of Genomic Similarities and Differences.</title>
        <authorList>
            <person name="Dluhosova J."/>
            <person name="Istvanek J."/>
            <person name="Nedelnik J."/>
            <person name="Repkova J."/>
        </authorList>
    </citation>
    <scope>NUCLEOTIDE SEQUENCE [LARGE SCALE GENOMIC DNA]</scope>
    <source>
        <strain evidence="3">cv. 10/8</strain>
        <tissue evidence="2">Leaf</tissue>
    </source>
</reference>
<keyword evidence="3" id="KW-1185">Reference proteome</keyword>
<organism evidence="2 3">
    <name type="scientific">Trifolium medium</name>
    <dbReference type="NCBI Taxonomy" id="97028"/>
    <lineage>
        <taxon>Eukaryota</taxon>
        <taxon>Viridiplantae</taxon>
        <taxon>Streptophyta</taxon>
        <taxon>Embryophyta</taxon>
        <taxon>Tracheophyta</taxon>
        <taxon>Spermatophyta</taxon>
        <taxon>Magnoliopsida</taxon>
        <taxon>eudicotyledons</taxon>
        <taxon>Gunneridae</taxon>
        <taxon>Pentapetalae</taxon>
        <taxon>rosids</taxon>
        <taxon>fabids</taxon>
        <taxon>Fabales</taxon>
        <taxon>Fabaceae</taxon>
        <taxon>Papilionoideae</taxon>
        <taxon>50 kb inversion clade</taxon>
        <taxon>NPAAA clade</taxon>
        <taxon>Hologalegina</taxon>
        <taxon>IRL clade</taxon>
        <taxon>Trifolieae</taxon>
        <taxon>Trifolium</taxon>
    </lineage>
</organism>
<dbReference type="AlphaFoldDB" id="A0A392URM4"/>
<dbReference type="Proteomes" id="UP000265520">
    <property type="component" value="Unassembled WGS sequence"/>
</dbReference>
<sequence length="78" mass="7574">AGEAVVSQSAPGTDNPVWSVECGSGKGGSPILVGVRGSPSICSTADGLRHSVSTAGHGESSPTPGRLNCTKSCPPGVN</sequence>
<dbReference type="EMBL" id="LXQA010872345">
    <property type="protein sequence ID" value="MCI74980.1"/>
    <property type="molecule type" value="Genomic_DNA"/>
</dbReference>
<evidence type="ECO:0000313" key="3">
    <source>
        <dbReference type="Proteomes" id="UP000265520"/>
    </source>
</evidence>
<accession>A0A392URM4</accession>
<feature type="region of interest" description="Disordered" evidence="1">
    <location>
        <begin position="50"/>
        <end position="78"/>
    </location>
</feature>
<evidence type="ECO:0000256" key="1">
    <source>
        <dbReference type="SAM" id="MobiDB-lite"/>
    </source>
</evidence>